<keyword evidence="9" id="KW-1185">Reference proteome</keyword>
<feature type="transmembrane region" description="Helical" evidence="6">
    <location>
        <begin position="272"/>
        <end position="294"/>
    </location>
</feature>
<dbReference type="AlphaFoldDB" id="A0A251RIU9"/>
<dbReference type="InterPro" id="IPR000620">
    <property type="entry name" value="EamA_dom"/>
</dbReference>
<proteinExistence type="inferred from homology"/>
<feature type="domain" description="EamA" evidence="7">
    <location>
        <begin position="219"/>
        <end position="344"/>
    </location>
</feature>
<feature type="transmembrane region" description="Helical" evidence="6">
    <location>
        <begin position="325"/>
        <end position="344"/>
    </location>
</feature>
<dbReference type="EMBL" id="CM007651">
    <property type="protein sequence ID" value="ONI35928.1"/>
    <property type="molecule type" value="Genomic_DNA"/>
</dbReference>
<feature type="transmembrane region" description="Helical" evidence="6">
    <location>
        <begin position="48"/>
        <end position="68"/>
    </location>
</feature>
<feature type="transmembrane region" description="Helical" evidence="6">
    <location>
        <begin position="300"/>
        <end position="320"/>
    </location>
</feature>
<dbReference type="InterPro" id="IPR037185">
    <property type="entry name" value="EmrE-like"/>
</dbReference>
<dbReference type="GO" id="GO:0005886">
    <property type="term" value="C:plasma membrane"/>
    <property type="evidence" value="ECO:0000318"/>
    <property type="project" value="GO_Central"/>
</dbReference>
<evidence type="ECO:0000256" key="2">
    <source>
        <dbReference type="ARBA" id="ARBA00007635"/>
    </source>
</evidence>
<evidence type="ECO:0000256" key="4">
    <source>
        <dbReference type="ARBA" id="ARBA00022989"/>
    </source>
</evidence>
<sequence>MREKHIFCSSSLVEGLKPVMMMLLVQAAYTGMNIFYKMATEVGMNLTVLVVYKNMFSAALMVPVALIIEWKSRPKLTLVILFQAFISGLLGHEMTKFNVKVALVDCLYIYFKATISQNFYVQSLALTSTTSATAITKLVPAITFVIAICFRLERLALGTHAGRAKVVGTLVGIGGTMVFTFYKGKEIAIWSKHVNLLHKYTQQNSHVASSHRNTGSQLLGSLLALGSSTSFALWLVFQAKMSKTYPSQCHYSNTALMGRDWSQWKLGWDIKLLTAVYAGVVTTGLVFTVIAWCVQMRGPLFVSIFNPLCLLLVALSGSLLLHEKLYLGSILGGMLIVCGLYMVLW</sequence>
<protein>
    <recommendedName>
        <fullName evidence="6">WAT1-related protein</fullName>
    </recommendedName>
</protein>
<evidence type="ECO:0000259" key="7">
    <source>
        <dbReference type="Pfam" id="PF00892"/>
    </source>
</evidence>
<evidence type="ECO:0000256" key="3">
    <source>
        <dbReference type="ARBA" id="ARBA00022692"/>
    </source>
</evidence>
<evidence type="ECO:0000256" key="1">
    <source>
        <dbReference type="ARBA" id="ARBA00004141"/>
    </source>
</evidence>
<feature type="non-terminal residue" evidence="8">
    <location>
        <position position="345"/>
    </location>
</feature>
<evidence type="ECO:0000313" key="8">
    <source>
        <dbReference type="EMBL" id="ONI35928.1"/>
    </source>
</evidence>
<dbReference type="Gramene" id="ONI35928">
    <property type="protein sequence ID" value="ONI35928"/>
    <property type="gene ID" value="PRUPE_1G561300"/>
</dbReference>
<dbReference type="Proteomes" id="UP000006882">
    <property type="component" value="Chromosome G1"/>
</dbReference>
<evidence type="ECO:0000256" key="5">
    <source>
        <dbReference type="ARBA" id="ARBA00023136"/>
    </source>
</evidence>
<reference evidence="8 9" key="1">
    <citation type="journal article" date="2013" name="Nat. Genet.">
        <title>The high-quality draft genome of peach (Prunus persica) identifies unique patterns of genetic diversity, domestication and genome evolution.</title>
        <authorList>
            <consortium name="International Peach Genome Initiative"/>
            <person name="Verde I."/>
            <person name="Abbott A.G."/>
            <person name="Scalabrin S."/>
            <person name="Jung S."/>
            <person name="Shu S."/>
            <person name="Marroni F."/>
            <person name="Zhebentyayeva T."/>
            <person name="Dettori M.T."/>
            <person name="Grimwood J."/>
            <person name="Cattonaro F."/>
            <person name="Zuccolo A."/>
            <person name="Rossini L."/>
            <person name="Jenkins J."/>
            <person name="Vendramin E."/>
            <person name="Meisel L.A."/>
            <person name="Decroocq V."/>
            <person name="Sosinski B."/>
            <person name="Prochnik S."/>
            <person name="Mitros T."/>
            <person name="Policriti A."/>
            <person name="Cipriani G."/>
            <person name="Dondini L."/>
            <person name="Ficklin S."/>
            <person name="Goodstein D.M."/>
            <person name="Xuan P."/>
            <person name="Del Fabbro C."/>
            <person name="Aramini V."/>
            <person name="Copetti D."/>
            <person name="Gonzalez S."/>
            <person name="Horner D.S."/>
            <person name="Falchi R."/>
            <person name="Lucas S."/>
            <person name="Mica E."/>
            <person name="Maldonado J."/>
            <person name="Lazzari B."/>
            <person name="Bielenberg D."/>
            <person name="Pirona R."/>
            <person name="Miculan M."/>
            <person name="Barakat A."/>
            <person name="Testolin R."/>
            <person name="Stella A."/>
            <person name="Tartarini S."/>
            <person name="Tonutti P."/>
            <person name="Arus P."/>
            <person name="Orellana A."/>
            <person name="Wells C."/>
            <person name="Main D."/>
            <person name="Vizzotto G."/>
            <person name="Silva H."/>
            <person name="Salamini F."/>
            <person name="Schmutz J."/>
            <person name="Morgante M."/>
            <person name="Rokhsar D.S."/>
        </authorList>
    </citation>
    <scope>NUCLEOTIDE SEQUENCE [LARGE SCALE GENOMIC DNA]</scope>
    <source>
        <strain evidence="9">cv. Nemared</strain>
    </source>
</reference>
<gene>
    <name evidence="8" type="ORF">PRUPE_1G561300</name>
</gene>
<comment type="similarity">
    <text evidence="2 6">Belongs to the drug/metabolite transporter (DMT) superfamily. Plant drug/metabolite exporter (P-DME) (TC 2.A.7.4) family.</text>
</comment>
<dbReference type="GO" id="GO:0022857">
    <property type="term" value="F:transmembrane transporter activity"/>
    <property type="evidence" value="ECO:0007669"/>
    <property type="project" value="InterPro"/>
</dbReference>
<feature type="transmembrane region" description="Helical" evidence="6">
    <location>
        <begin position="218"/>
        <end position="237"/>
    </location>
</feature>
<name>A0A251RIU9_PRUPE</name>
<keyword evidence="3 6" id="KW-0812">Transmembrane</keyword>
<keyword evidence="5 6" id="KW-0472">Membrane</keyword>
<evidence type="ECO:0000256" key="6">
    <source>
        <dbReference type="RuleBase" id="RU363077"/>
    </source>
</evidence>
<evidence type="ECO:0000313" key="9">
    <source>
        <dbReference type="Proteomes" id="UP000006882"/>
    </source>
</evidence>
<organism evidence="8 9">
    <name type="scientific">Prunus persica</name>
    <name type="common">Peach</name>
    <name type="synonym">Amygdalus persica</name>
    <dbReference type="NCBI Taxonomy" id="3760"/>
    <lineage>
        <taxon>Eukaryota</taxon>
        <taxon>Viridiplantae</taxon>
        <taxon>Streptophyta</taxon>
        <taxon>Embryophyta</taxon>
        <taxon>Tracheophyta</taxon>
        <taxon>Spermatophyta</taxon>
        <taxon>Magnoliopsida</taxon>
        <taxon>eudicotyledons</taxon>
        <taxon>Gunneridae</taxon>
        <taxon>Pentapetalae</taxon>
        <taxon>rosids</taxon>
        <taxon>fabids</taxon>
        <taxon>Rosales</taxon>
        <taxon>Rosaceae</taxon>
        <taxon>Amygdaloideae</taxon>
        <taxon>Amygdaleae</taxon>
        <taxon>Prunus</taxon>
    </lineage>
</organism>
<accession>A0A251RIU9</accession>
<comment type="subcellular location">
    <subcellularLocation>
        <location evidence="1 6">Membrane</location>
        <topology evidence="1 6">Multi-pass membrane protein</topology>
    </subcellularLocation>
</comment>
<dbReference type="PANTHER" id="PTHR31218">
    <property type="entry name" value="WAT1-RELATED PROTEIN"/>
    <property type="match status" value="1"/>
</dbReference>
<dbReference type="Pfam" id="PF00892">
    <property type="entry name" value="EamA"/>
    <property type="match status" value="1"/>
</dbReference>
<keyword evidence="4 6" id="KW-1133">Transmembrane helix</keyword>
<dbReference type="SUPFAM" id="SSF103481">
    <property type="entry name" value="Multidrug resistance efflux transporter EmrE"/>
    <property type="match status" value="1"/>
</dbReference>
<feature type="transmembrane region" description="Helical" evidence="6">
    <location>
        <begin position="132"/>
        <end position="152"/>
    </location>
</feature>
<dbReference type="eggNOG" id="ENOG502QR4Y">
    <property type="taxonomic scope" value="Eukaryota"/>
</dbReference>
<dbReference type="InterPro" id="IPR030184">
    <property type="entry name" value="WAT1-related"/>
</dbReference>